<keyword evidence="2" id="KW-1185">Reference proteome</keyword>
<sequence>MSNSATCDEGSIYIFQFLFRECSYSWIDGLGVILGYVSIMCWLNVLFPQIYENYKNKSTESLSYLFLLTWFSGDITNLVGGILTEQQPFQIYLAAYFVIMDIATVSQCIYYGYFYSGSSHAESQYLIPLSNPLPACNTVKRIVQWAAGISGLIFLAKFLMPSSKPEIVPTLADSSLANLGMVISWSCTVLYLGSRAPQIYKNWKRKSVDGLSIHMFLFSFLGNFTYTLSILLRCYQAPELFYNSLPFLLGSAGTMWEDAILFYQFRIYGTLHPAVYAKAPSSPPLQSYSSPSFSSPIGISSEVHHTAVDLPSSLSSEFPLPSSFYSSTPIQLGTHHRKPVKQGPNDSPA</sequence>
<gene>
    <name evidence="1" type="ORF">DSO57_1001189</name>
</gene>
<protein>
    <submittedName>
        <fullName evidence="1">Uncharacterized protein</fullName>
    </submittedName>
</protein>
<proteinExistence type="predicted"/>
<accession>A0ACC2TWW8</accession>
<organism evidence="1 2">
    <name type="scientific">Entomophthora muscae</name>
    <dbReference type="NCBI Taxonomy" id="34485"/>
    <lineage>
        <taxon>Eukaryota</taxon>
        <taxon>Fungi</taxon>
        <taxon>Fungi incertae sedis</taxon>
        <taxon>Zoopagomycota</taxon>
        <taxon>Entomophthoromycotina</taxon>
        <taxon>Entomophthoromycetes</taxon>
        <taxon>Entomophthorales</taxon>
        <taxon>Entomophthoraceae</taxon>
        <taxon>Entomophthora</taxon>
    </lineage>
</organism>
<reference evidence="1" key="1">
    <citation type="submission" date="2022-04" db="EMBL/GenBank/DDBJ databases">
        <title>Genome of the entomopathogenic fungus Entomophthora muscae.</title>
        <authorList>
            <person name="Elya C."/>
            <person name="Lovett B.R."/>
            <person name="Lee E."/>
            <person name="Macias A.M."/>
            <person name="Hajek A.E."/>
            <person name="De Bivort B.L."/>
            <person name="Kasson M.T."/>
            <person name="De Fine Licht H.H."/>
            <person name="Stajich J.E."/>
        </authorList>
    </citation>
    <scope>NUCLEOTIDE SEQUENCE</scope>
    <source>
        <strain evidence="1">Berkeley</strain>
    </source>
</reference>
<name>A0ACC2TWW8_9FUNG</name>
<comment type="caution">
    <text evidence="1">The sequence shown here is derived from an EMBL/GenBank/DDBJ whole genome shotgun (WGS) entry which is preliminary data.</text>
</comment>
<evidence type="ECO:0000313" key="1">
    <source>
        <dbReference type="EMBL" id="KAJ9078975.1"/>
    </source>
</evidence>
<dbReference type="Proteomes" id="UP001165960">
    <property type="component" value="Unassembled WGS sequence"/>
</dbReference>
<dbReference type="EMBL" id="QTSX02002132">
    <property type="protein sequence ID" value="KAJ9078975.1"/>
    <property type="molecule type" value="Genomic_DNA"/>
</dbReference>
<evidence type="ECO:0000313" key="2">
    <source>
        <dbReference type="Proteomes" id="UP001165960"/>
    </source>
</evidence>